<organism evidence="1">
    <name type="scientific">Rhizophora mucronata</name>
    <name type="common">Asiatic mangrove</name>
    <dbReference type="NCBI Taxonomy" id="61149"/>
    <lineage>
        <taxon>Eukaryota</taxon>
        <taxon>Viridiplantae</taxon>
        <taxon>Streptophyta</taxon>
        <taxon>Embryophyta</taxon>
        <taxon>Tracheophyta</taxon>
        <taxon>Spermatophyta</taxon>
        <taxon>Magnoliopsida</taxon>
        <taxon>eudicotyledons</taxon>
        <taxon>Gunneridae</taxon>
        <taxon>Pentapetalae</taxon>
        <taxon>rosids</taxon>
        <taxon>fabids</taxon>
        <taxon>Malpighiales</taxon>
        <taxon>Rhizophoraceae</taxon>
        <taxon>Rhizophora</taxon>
    </lineage>
</organism>
<dbReference type="EMBL" id="GGEC01001081">
    <property type="protein sequence ID" value="MBW81564.1"/>
    <property type="molecule type" value="Transcribed_RNA"/>
</dbReference>
<proteinExistence type="predicted"/>
<sequence>MCGNGISFSRCISYLISSVKGLLYNALGTIPSLCPTQVAHKKNL</sequence>
<protein>
    <submittedName>
        <fullName evidence="1">Uncharacterized protein</fullName>
    </submittedName>
</protein>
<name>A0A2P2IK17_RHIMU</name>
<evidence type="ECO:0000313" key="1">
    <source>
        <dbReference type="EMBL" id="MBW81564.1"/>
    </source>
</evidence>
<reference evidence="1" key="1">
    <citation type="submission" date="2018-02" db="EMBL/GenBank/DDBJ databases">
        <title>Rhizophora mucronata_Transcriptome.</title>
        <authorList>
            <person name="Meera S.P."/>
            <person name="Sreeshan A."/>
            <person name="Augustine A."/>
        </authorList>
    </citation>
    <scope>NUCLEOTIDE SEQUENCE</scope>
    <source>
        <tissue evidence="1">Leaf</tissue>
    </source>
</reference>
<dbReference type="AlphaFoldDB" id="A0A2P2IK17"/>
<accession>A0A2P2IK17</accession>